<dbReference type="EMBL" id="CAJNNW010020636">
    <property type="protein sequence ID" value="CAE8666570.1"/>
    <property type="molecule type" value="Genomic_DNA"/>
</dbReference>
<sequence length="157" mass="17083">MQLFVRSLLLLMACAVPFATAADGEFDESIPFVKAVSVADVTTEVVSQKKPAVVFVTQPWCGACKGLKRDINGNKEFQKSLDKFVVAHVVGDDGKEWQFPGETDGYIPRVYFLDTAGKMVDLKGPNAKYGRFFSSGNSVQDAALKLLKQQTGLSGEL</sequence>
<accession>A0A813J3C7</accession>
<feature type="signal peptide" evidence="2">
    <location>
        <begin position="1"/>
        <end position="21"/>
    </location>
</feature>
<dbReference type="PROSITE" id="PS00194">
    <property type="entry name" value="THIOREDOXIN_1"/>
    <property type="match status" value="1"/>
</dbReference>
<dbReference type="Proteomes" id="UP000626109">
    <property type="component" value="Unassembled WGS sequence"/>
</dbReference>
<dbReference type="InterPro" id="IPR051099">
    <property type="entry name" value="AGR/TXD"/>
</dbReference>
<gene>
    <name evidence="4" type="ORF">PGLA2088_LOCUS16329</name>
</gene>
<feature type="chain" id="PRO_5032288336" description="Thioredoxin domain-containing protein" evidence="2">
    <location>
        <begin position="22"/>
        <end position="157"/>
    </location>
</feature>
<dbReference type="Pfam" id="PF13899">
    <property type="entry name" value="Thioredoxin_7"/>
    <property type="match status" value="1"/>
</dbReference>
<evidence type="ECO:0000313" key="4">
    <source>
        <dbReference type="EMBL" id="CAE8666570.1"/>
    </source>
</evidence>
<keyword evidence="1 2" id="KW-0732">Signal</keyword>
<dbReference type="InterPro" id="IPR013766">
    <property type="entry name" value="Thioredoxin_domain"/>
</dbReference>
<dbReference type="InterPro" id="IPR036249">
    <property type="entry name" value="Thioredoxin-like_sf"/>
</dbReference>
<name>A0A813J3C7_POLGL</name>
<dbReference type="AlphaFoldDB" id="A0A813J3C7"/>
<comment type="caution">
    <text evidence="4">The sequence shown here is derived from an EMBL/GenBank/DDBJ whole genome shotgun (WGS) entry which is preliminary data.</text>
</comment>
<dbReference type="Gene3D" id="3.40.30.10">
    <property type="entry name" value="Glutaredoxin"/>
    <property type="match status" value="1"/>
</dbReference>
<organism evidence="4 5">
    <name type="scientific">Polarella glacialis</name>
    <name type="common">Dinoflagellate</name>
    <dbReference type="NCBI Taxonomy" id="89957"/>
    <lineage>
        <taxon>Eukaryota</taxon>
        <taxon>Sar</taxon>
        <taxon>Alveolata</taxon>
        <taxon>Dinophyceae</taxon>
        <taxon>Suessiales</taxon>
        <taxon>Suessiaceae</taxon>
        <taxon>Polarella</taxon>
    </lineage>
</organism>
<dbReference type="SUPFAM" id="SSF52833">
    <property type="entry name" value="Thioredoxin-like"/>
    <property type="match status" value="1"/>
</dbReference>
<evidence type="ECO:0000259" key="3">
    <source>
        <dbReference type="PROSITE" id="PS51352"/>
    </source>
</evidence>
<evidence type="ECO:0000256" key="2">
    <source>
        <dbReference type="SAM" id="SignalP"/>
    </source>
</evidence>
<evidence type="ECO:0000256" key="1">
    <source>
        <dbReference type="ARBA" id="ARBA00022729"/>
    </source>
</evidence>
<dbReference type="PROSITE" id="PS51352">
    <property type="entry name" value="THIOREDOXIN_2"/>
    <property type="match status" value="1"/>
</dbReference>
<protein>
    <recommendedName>
        <fullName evidence="3">Thioredoxin domain-containing protein</fullName>
    </recommendedName>
</protein>
<feature type="domain" description="Thioredoxin" evidence="3">
    <location>
        <begin position="7"/>
        <end position="152"/>
    </location>
</feature>
<evidence type="ECO:0000313" key="5">
    <source>
        <dbReference type="Proteomes" id="UP000626109"/>
    </source>
</evidence>
<dbReference type="PANTHER" id="PTHR15337:SF11">
    <property type="entry name" value="THIOREDOXIN DOMAIN-CONTAINING PROTEIN"/>
    <property type="match status" value="1"/>
</dbReference>
<dbReference type="InterPro" id="IPR017937">
    <property type="entry name" value="Thioredoxin_CS"/>
</dbReference>
<reference evidence="4" key="1">
    <citation type="submission" date="2021-02" db="EMBL/GenBank/DDBJ databases">
        <authorList>
            <person name="Dougan E. K."/>
            <person name="Rhodes N."/>
            <person name="Thang M."/>
            <person name="Chan C."/>
        </authorList>
    </citation>
    <scope>NUCLEOTIDE SEQUENCE</scope>
</reference>
<dbReference type="PANTHER" id="PTHR15337">
    <property type="entry name" value="ANTERIOR GRADIENT PROTEIN-RELATED"/>
    <property type="match status" value="1"/>
</dbReference>
<proteinExistence type="predicted"/>